<feature type="compositionally biased region" description="Polar residues" evidence="7">
    <location>
        <begin position="1171"/>
        <end position="1181"/>
    </location>
</feature>
<evidence type="ECO:0000256" key="4">
    <source>
        <dbReference type="ARBA" id="ARBA00022889"/>
    </source>
</evidence>
<feature type="repeat" description="ARM" evidence="6">
    <location>
        <begin position="714"/>
        <end position="742"/>
    </location>
</feature>
<keyword evidence="8" id="KW-1185">Reference proteome</keyword>
<dbReference type="KEGG" id="cvn:111114913"/>
<feature type="region of interest" description="Disordered" evidence="7">
    <location>
        <begin position="602"/>
        <end position="632"/>
    </location>
</feature>
<keyword evidence="3" id="KW-0677">Repeat</keyword>
<dbReference type="PANTHER" id="PTHR10372:SF27">
    <property type="entry name" value="ADHERENS JUNCTION PROTEIN P120"/>
    <property type="match status" value="1"/>
</dbReference>
<feature type="compositionally biased region" description="Basic residues" evidence="7">
    <location>
        <begin position="936"/>
        <end position="945"/>
    </location>
</feature>
<dbReference type="GO" id="GO:0005912">
    <property type="term" value="C:adherens junction"/>
    <property type="evidence" value="ECO:0007669"/>
    <property type="project" value="TreeGrafter"/>
</dbReference>
<evidence type="ECO:0000313" key="8">
    <source>
        <dbReference type="Proteomes" id="UP000694844"/>
    </source>
</evidence>
<gene>
    <name evidence="9" type="primary">LOC111114913</name>
</gene>
<evidence type="ECO:0000313" key="9">
    <source>
        <dbReference type="RefSeq" id="XP_022309204.1"/>
    </source>
</evidence>
<dbReference type="GO" id="GO:0005737">
    <property type="term" value="C:cytoplasm"/>
    <property type="evidence" value="ECO:0007669"/>
    <property type="project" value="TreeGrafter"/>
</dbReference>
<dbReference type="PANTHER" id="PTHR10372">
    <property type="entry name" value="PLAKOPHILLIN-RELATED"/>
    <property type="match status" value="1"/>
</dbReference>
<feature type="compositionally biased region" description="Basic and acidic residues" evidence="7">
    <location>
        <begin position="370"/>
        <end position="388"/>
    </location>
</feature>
<evidence type="ECO:0000256" key="6">
    <source>
        <dbReference type="PROSITE-ProRule" id="PRU00259"/>
    </source>
</evidence>
<organism evidence="8 9">
    <name type="scientific">Crassostrea virginica</name>
    <name type="common">Eastern oyster</name>
    <dbReference type="NCBI Taxonomy" id="6565"/>
    <lineage>
        <taxon>Eukaryota</taxon>
        <taxon>Metazoa</taxon>
        <taxon>Spiralia</taxon>
        <taxon>Lophotrochozoa</taxon>
        <taxon>Mollusca</taxon>
        <taxon>Bivalvia</taxon>
        <taxon>Autobranchia</taxon>
        <taxon>Pteriomorphia</taxon>
        <taxon>Ostreida</taxon>
        <taxon>Ostreoidea</taxon>
        <taxon>Ostreidae</taxon>
        <taxon>Crassostrea</taxon>
    </lineage>
</organism>
<feature type="region of interest" description="Disordered" evidence="7">
    <location>
        <begin position="644"/>
        <end position="670"/>
    </location>
</feature>
<reference evidence="8" key="1">
    <citation type="submission" date="2024-06" db="UniProtKB">
        <authorList>
            <consortium name="RefSeq"/>
        </authorList>
    </citation>
    <scope>NUCLEOTIDE SEQUENCE [LARGE SCALE GENOMIC DNA]</scope>
</reference>
<feature type="repeat" description="ARM" evidence="6">
    <location>
        <begin position="760"/>
        <end position="803"/>
    </location>
</feature>
<name>A0A8B8C285_CRAVI</name>
<dbReference type="GO" id="GO:0005634">
    <property type="term" value="C:nucleus"/>
    <property type="evidence" value="ECO:0007669"/>
    <property type="project" value="TreeGrafter"/>
</dbReference>
<dbReference type="GO" id="GO:0005886">
    <property type="term" value="C:plasma membrane"/>
    <property type="evidence" value="ECO:0007669"/>
    <property type="project" value="TreeGrafter"/>
</dbReference>
<feature type="compositionally biased region" description="Basic and acidic residues" evidence="7">
    <location>
        <begin position="1232"/>
        <end position="1242"/>
    </location>
</feature>
<dbReference type="InterPro" id="IPR016024">
    <property type="entry name" value="ARM-type_fold"/>
</dbReference>
<feature type="compositionally biased region" description="Basic and acidic residues" evidence="7">
    <location>
        <begin position="321"/>
        <end position="363"/>
    </location>
</feature>
<evidence type="ECO:0000256" key="1">
    <source>
        <dbReference type="ARBA" id="ARBA00004282"/>
    </source>
</evidence>
<evidence type="ECO:0000256" key="3">
    <source>
        <dbReference type="ARBA" id="ARBA00022737"/>
    </source>
</evidence>
<feature type="region of interest" description="Disordered" evidence="7">
    <location>
        <begin position="1232"/>
        <end position="1323"/>
    </location>
</feature>
<proteinExistence type="inferred from homology"/>
<protein>
    <submittedName>
        <fullName evidence="9">Catenin delta-2-like isoform X1</fullName>
    </submittedName>
</protein>
<feature type="compositionally biased region" description="Low complexity" evidence="7">
    <location>
        <begin position="1260"/>
        <end position="1279"/>
    </location>
</feature>
<dbReference type="GeneID" id="111114913"/>
<feature type="compositionally biased region" description="Polar residues" evidence="7">
    <location>
        <begin position="543"/>
        <end position="564"/>
    </location>
</feature>
<dbReference type="InterPro" id="IPR011989">
    <property type="entry name" value="ARM-like"/>
</dbReference>
<feature type="region of interest" description="Disordered" evidence="7">
    <location>
        <begin position="217"/>
        <end position="567"/>
    </location>
</feature>
<evidence type="ECO:0000256" key="5">
    <source>
        <dbReference type="ARBA" id="ARBA00022949"/>
    </source>
</evidence>
<dbReference type="InterPro" id="IPR028435">
    <property type="entry name" value="Plakophilin/d_Catenin"/>
</dbReference>
<feature type="compositionally biased region" description="Polar residues" evidence="7">
    <location>
        <begin position="146"/>
        <end position="157"/>
    </location>
</feature>
<dbReference type="SMART" id="SM00185">
    <property type="entry name" value="ARM"/>
    <property type="match status" value="5"/>
</dbReference>
<feature type="compositionally biased region" description="Basic and acidic residues" evidence="7">
    <location>
        <begin position="37"/>
        <end position="54"/>
    </location>
</feature>
<dbReference type="GO" id="GO:0098609">
    <property type="term" value="P:cell-cell adhesion"/>
    <property type="evidence" value="ECO:0007669"/>
    <property type="project" value="InterPro"/>
</dbReference>
<feature type="region of interest" description="Disordered" evidence="7">
    <location>
        <begin position="1"/>
        <end position="69"/>
    </location>
</feature>
<feature type="region of interest" description="Disordered" evidence="7">
    <location>
        <begin position="136"/>
        <end position="202"/>
    </location>
</feature>
<dbReference type="SUPFAM" id="SSF48371">
    <property type="entry name" value="ARM repeat"/>
    <property type="match status" value="1"/>
</dbReference>
<feature type="region of interest" description="Disordered" evidence="7">
    <location>
        <begin position="1161"/>
        <end position="1218"/>
    </location>
</feature>
<dbReference type="Proteomes" id="UP000694844">
    <property type="component" value="Chromosome 1"/>
</dbReference>
<dbReference type="PROSITE" id="PS50176">
    <property type="entry name" value="ARM_REPEAT"/>
    <property type="match status" value="3"/>
</dbReference>
<evidence type="ECO:0000256" key="2">
    <source>
        <dbReference type="ARBA" id="ARBA00005462"/>
    </source>
</evidence>
<feature type="repeat" description="ARM" evidence="6">
    <location>
        <begin position="1019"/>
        <end position="1056"/>
    </location>
</feature>
<dbReference type="OrthoDB" id="3245100at2759"/>
<accession>A0A8B8C285</accession>
<feature type="compositionally biased region" description="Polar residues" evidence="7">
    <location>
        <begin position="177"/>
        <end position="186"/>
    </location>
</feature>
<dbReference type="RefSeq" id="XP_022309204.1">
    <property type="nucleotide sequence ID" value="XM_022453496.1"/>
</dbReference>
<dbReference type="Gene3D" id="1.25.10.10">
    <property type="entry name" value="Leucine-rich Repeat Variant"/>
    <property type="match status" value="1"/>
</dbReference>
<comment type="subcellular location">
    <subcellularLocation>
        <location evidence="1">Cell junction</location>
    </subcellularLocation>
</comment>
<feature type="compositionally biased region" description="Basic and acidic residues" evidence="7">
    <location>
        <begin position="260"/>
        <end position="273"/>
    </location>
</feature>
<dbReference type="Pfam" id="PF00514">
    <property type="entry name" value="Arm"/>
    <property type="match status" value="2"/>
</dbReference>
<comment type="similarity">
    <text evidence="2">Belongs to the beta-catenin family.</text>
</comment>
<feature type="compositionally biased region" description="Polar residues" evidence="7">
    <location>
        <begin position="228"/>
        <end position="239"/>
    </location>
</feature>
<feature type="region of interest" description="Disordered" evidence="7">
    <location>
        <begin position="922"/>
        <end position="950"/>
    </location>
</feature>
<reference evidence="9" key="2">
    <citation type="submission" date="2025-08" db="UniProtKB">
        <authorList>
            <consortium name="RefSeq"/>
        </authorList>
    </citation>
    <scope>IDENTIFICATION</scope>
    <source>
        <tissue evidence="9">Whole sample</tissue>
    </source>
</reference>
<keyword evidence="5" id="KW-0965">Cell junction</keyword>
<keyword evidence="4" id="KW-0130">Cell adhesion</keyword>
<sequence length="1323" mass="149059">MPVGPYDQDSFYQNTALHTPDRTLGNESSSSLLKSVKAQEDQFKRITRELETERRNHKQYKASPGSMTSFNTTEDSLPWQSPHYLGNSRLDDDSFVSPKMNSHLLDSCMRELEDRGTFGTDNMDFDNYAHESTYGGHDPGMYSSDPYGQNYSPNLPNGGQYFMDERSPRGSRVSLHSGGSNRNLSRMDNKPVGQGSMGSLHRQELPHDNYASYSSLSRQQYDDGPQGSPHQPGTPTRFNGYQDPPYGSGGRYSVASNDSLQRDDPYSAYDPRDTLPQGREPQGYDHSPPYSSNSRLNQDPRYSEFPGDDRYGNPHVSDPYGDPHGHDGYGDPHNDSRVSDSFYRDSPDRNDMYPRNGPHHDNYADYPPEDSAHFRDPSYNDDRYKGYPDDSGNYRESPVPRGPENYRESPLPRDPGNNRESPLPRDPGNYRESPLPRDPGNYRESPLPRDPGNYRESPLPREQGYGGPPEDRFHNMSLNDPQGNYHPDDSYPGNPQNQGFDPRPPEDRYGDEQPTFGDYDDQPYRKHEGLPPVHSDPFADDPFQQQMMMQRSHTPTSPQDQYDSNPDLRFIPQDAFDPYDGRHGDYAPMMAQNMEPHLEFDQSNLSGYNDHPPTQYDDRFSNDGRGTPQRGMYDEDIRRSEAALVNAPPRDHFSDGRQTPSVHGEGNSWRPPDLQEVIDYLSHPNTQVKANAAAYLQHLCYTDQDVKVKTRGLDGIPPLVELLHSDYPEVQKNACGALKNLSYGRGPAGTDNKKAIANAGGITQLIRVLRKAREEEIKELVTGILWNLSSCEELKPNIIAEGLPDIVSHVIVPYSGWTQRKMISYEPWTTVYKNATGIIRNLSSANKDNEQRGYDTRNKLRESTNLVKCLIFTLKISKDNKDRENKIVENCMCALRNLSFRIQEVTEQDFYKKRTVTLKQRQHPDKETTGCFGGGQKKKGTPAKKGKPDLNQNAEIQLPPGAQEFQGLWQNETVTLYLDILKESSNPVTVEAAVGAIQNLTACYWKFADDARALIRREKGLPSLVDLLGQDRDDIVCHSALALRNLAIDENNKALIGKYALKPIINTLPLDKQKENVPDKTICAAVALLQELLKNSGDFAQIFVRESGIPRLKFVKFAPGKFLKRTKEHTQRLLETLWEFKSLHSEFVSSGLTEQDVKAPIAASRPPDSGASVNTPYSTMSRGMESHGYDDNTLSSGRHMNKAYQPANGGYHSMVQGHSNPAMNVEEHYAYDDRRRDEEIPMRDMGYAPVEDERRGRKTPVGGVPLFPGLQPQQQAQPQSMSHGGEPLYAQVNKNKRREDLGSNYQVNLGDPGSPAGGADSWV</sequence>
<evidence type="ECO:0000256" key="7">
    <source>
        <dbReference type="SAM" id="MobiDB-lite"/>
    </source>
</evidence>
<dbReference type="InterPro" id="IPR000225">
    <property type="entry name" value="Armadillo"/>
</dbReference>